<proteinExistence type="predicted"/>
<organism evidence="1">
    <name type="scientific">uncultured Caudovirales phage</name>
    <dbReference type="NCBI Taxonomy" id="2100421"/>
    <lineage>
        <taxon>Viruses</taxon>
        <taxon>Duplodnaviria</taxon>
        <taxon>Heunggongvirae</taxon>
        <taxon>Uroviricota</taxon>
        <taxon>Caudoviricetes</taxon>
        <taxon>Peduoviridae</taxon>
        <taxon>Maltschvirus</taxon>
        <taxon>Maltschvirus maltsch</taxon>
    </lineage>
</organism>
<name>A0A6J5LIQ6_9CAUD</name>
<evidence type="ECO:0000313" key="1">
    <source>
        <dbReference type="EMBL" id="CAB4134498.1"/>
    </source>
</evidence>
<sequence>MLKTRVITIKTLASIPFDDLVVKTEEAIKEASAKLSSEHDNPFTEVDKKKLRIQTYSKTCQQFAEAYSLDAHVNWLPAQLIAHFNKWTLKRNKSGKYDALATVRYNLGSSSDWERGVYMFTLYVPRAKIVSRQVAKAEYSALVPYILSSFKKYHNVAYNEWDLNGIEHILEPWLAEVVGLDVSKITKEDILEAIEVGLTVKSGPRTGTSRSPETTAFLYGIGHLPVGSLPWLGQIMLSQIWCAHPTNRTQYMILDPNDLDKVPDPIISQPIFFKPKNTFPQDLGANILHEKMPWE</sequence>
<dbReference type="EMBL" id="LR796284">
    <property type="protein sequence ID" value="CAB4134498.1"/>
    <property type="molecule type" value="Genomic_DNA"/>
</dbReference>
<protein>
    <submittedName>
        <fullName evidence="1">Uncharacterized protein</fullName>
    </submittedName>
</protein>
<gene>
    <name evidence="1" type="ORF">UFOVP273_117</name>
</gene>
<accession>A0A6J5LIQ6</accession>
<reference evidence="1" key="1">
    <citation type="submission" date="2020-04" db="EMBL/GenBank/DDBJ databases">
        <authorList>
            <person name="Chiriac C."/>
            <person name="Salcher M."/>
            <person name="Ghai R."/>
            <person name="Kavagutti S V."/>
        </authorList>
    </citation>
    <scope>NUCLEOTIDE SEQUENCE</scope>
</reference>